<dbReference type="STRING" id="915059.NH26_14870"/>
<evidence type="ECO:0000313" key="2">
    <source>
        <dbReference type="Proteomes" id="UP000179797"/>
    </source>
</evidence>
<evidence type="ECO:0000313" key="1">
    <source>
        <dbReference type="EMBL" id="OHX67539.1"/>
    </source>
</evidence>
<comment type="caution">
    <text evidence="1">The sequence shown here is derived from an EMBL/GenBank/DDBJ whole genome shotgun (WGS) entry which is preliminary data.</text>
</comment>
<protein>
    <submittedName>
        <fullName evidence="1">Uncharacterized protein</fullName>
    </submittedName>
</protein>
<name>A0A1S1Z2P1_FLAPC</name>
<organism evidence="1 2">
    <name type="scientific">Flammeovirga pacifica</name>
    <dbReference type="NCBI Taxonomy" id="915059"/>
    <lineage>
        <taxon>Bacteria</taxon>
        <taxon>Pseudomonadati</taxon>
        <taxon>Bacteroidota</taxon>
        <taxon>Cytophagia</taxon>
        <taxon>Cytophagales</taxon>
        <taxon>Flammeovirgaceae</taxon>
        <taxon>Flammeovirga</taxon>
    </lineage>
</organism>
<keyword evidence="2" id="KW-1185">Reference proteome</keyword>
<reference evidence="1 2" key="1">
    <citation type="journal article" date="2012" name="Int. J. Syst. Evol. Microbiol.">
        <title>Flammeovirga pacifica sp. nov., isolated from deep-sea sediment.</title>
        <authorList>
            <person name="Xu H."/>
            <person name="Fu Y."/>
            <person name="Yang N."/>
            <person name="Ding Z."/>
            <person name="Lai Q."/>
            <person name="Zeng R."/>
        </authorList>
    </citation>
    <scope>NUCLEOTIDE SEQUENCE [LARGE SCALE GENOMIC DNA]</scope>
    <source>
        <strain evidence="2">DSM 24597 / LMG 26175 / WPAGA1</strain>
    </source>
</reference>
<accession>A0A1S1Z2P1</accession>
<dbReference type="Proteomes" id="UP000179797">
    <property type="component" value="Unassembled WGS sequence"/>
</dbReference>
<sequence>MEKVACFVNLQITFNEKYRINNYIHIRVLTDTNYNIMKTKLLSFLLLLLSATLIHAQEAKFMVLGAKGEITSNGKEINVGDMLVSNSSIKINGTSPYLGLAYIAGGTLELTKKGSFKVNDLEEKLSNQNNDLASKYVDFIKDELTGSSEVSSTQAKYGSVTRSLKKKPIYFYAPINSNAIKSQVNLTWALKEGVKSKDSFKIYIKDRKQHVLIEDDVKGTSYNLDLNDPKLKDQKYLFYYVEDASNHKISSDIYAFTVYMMGEDKETDSELAQLKNNDTAIGHLILAKYYEEKGFIVNASSAYEKAISLSNGDQQYTKMYQDFQTRYGS</sequence>
<proteinExistence type="predicted"/>
<dbReference type="AlphaFoldDB" id="A0A1S1Z2P1"/>
<gene>
    <name evidence="1" type="ORF">NH26_14870</name>
</gene>
<dbReference type="EMBL" id="JRYR02000001">
    <property type="protein sequence ID" value="OHX67539.1"/>
    <property type="molecule type" value="Genomic_DNA"/>
</dbReference>